<evidence type="ECO:0000313" key="1">
    <source>
        <dbReference type="EMBL" id="GLQ56995.1"/>
    </source>
</evidence>
<dbReference type="Proteomes" id="UP001156691">
    <property type="component" value="Unassembled WGS sequence"/>
</dbReference>
<organism evidence="1 2">
    <name type="scientific">Devosia nitrariae</name>
    <dbReference type="NCBI Taxonomy" id="2071872"/>
    <lineage>
        <taxon>Bacteria</taxon>
        <taxon>Pseudomonadati</taxon>
        <taxon>Pseudomonadota</taxon>
        <taxon>Alphaproteobacteria</taxon>
        <taxon>Hyphomicrobiales</taxon>
        <taxon>Devosiaceae</taxon>
        <taxon>Devosia</taxon>
    </lineage>
</organism>
<reference evidence="2" key="1">
    <citation type="journal article" date="2019" name="Int. J. Syst. Evol. Microbiol.">
        <title>The Global Catalogue of Microorganisms (GCM) 10K type strain sequencing project: providing services to taxonomists for standard genome sequencing and annotation.</title>
        <authorList>
            <consortium name="The Broad Institute Genomics Platform"/>
            <consortium name="The Broad Institute Genome Sequencing Center for Infectious Disease"/>
            <person name="Wu L."/>
            <person name="Ma J."/>
        </authorList>
    </citation>
    <scope>NUCLEOTIDE SEQUENCE [LARGE SCALE GENOMIC DNA]</scope>
    <source>
        <strain evidence="2">NBRC 112416</strain>
    </source>
</reference>
<comment type="caution">
    <text evidence="1">The sequence shown here is derived from an EMBL/GenBank/DDBJ whole genome shotgun (WGS) entry which is preliminary data.</text>
</comment>
<keyword evidence="2" id="KW-1185">Reference proteome</keyword>
<accession>A0ABQ5WBU2</accession>
<sequence length="85" mass="8818">MARISAARRDGSQNAFSDAGTAVVLSNPVTHRISLKAILSGREHSANRLNMALAAGSVLAVTPARGAFRVVSGALLQSVAKHVRL</sequence>
<evidence type="ECO:0000313" key="2">
    <source>
        <dbReference type="Proteomes" id="UP001156691"/>
    </source>
</evidence>
<protein>
    <submittedName>
        <fullName evidence="1">Uncharacterized protein</fullName>
    </submittedName>
</protein>
<dbReference type="EMBL" id="BSNS01000022">
    <property type="protein sequence ID" value="GLQ56995.1"/>
    <property type="molecule type" value="Genomic_DNA"/>
</dbReference>
<proteinExistence type="predicted"/>
<gene>
    <name evidence="1" type="ORF">GCM10010862_42540</name>
</gene>
<name>A0ABQ5WBU2_9HYPH</name>